<dbReference type="Proteomes" id="UP000695000">
    <property type="component" value="Unplaced"/>
</dbReference>
<feature type="compositionally biased region" description="Basic and acidic residues" evidence="1">
    <location>
        <begin position="97"/>
        <end position="117"/>
    </location>
</feature>
<feature type="compositionally biased region" description="Polar residues" evidence="1">
    <location>
        <begin position="267"/>
        <end position="287"/>
    </location>
</feature>
<name>A0ABM1NI81_NICVS</name>
<feature type="region of interest" description="Disordered" evidence="1">
    <location>
        <begin position="262"/>
        <end position="287"/>
    </location>
</feature>
<keyword evidence="2" id="KW-1185">Reference proteome</keyword>
<dbReference type="GeneID" id="108569476"/>
<protein>
    <submittedName>
        <fullName evidence="3">Uncharacterized protein LOC108569476</fullName>
    </submittedName>
</protein>
<accession>A0ABM1NI81</accession>
<evidence type="ECO:0000313" key="3">
    <source>
        <dbReference type="RefSeq" id="XP_017786531.1"/>
    </source>
</evidence>
<evidence type="ECO:0000313" key="2">
    <source>
        <dbReference type="Proteomes" id="UP000695000"/>
    </source>
</evidence>
<sequence>MFRRSFSSTEEFHMCSNMHGVSYIGSSSSSDSGSSSSSESMDELDENYYMNRPPSIFSNNRPINLTLPTNTMFLSATENLSIGSYSSRERYANVLKQHQEDDKSEAEAMSKSKKDTSTKFPNNVLLATENLSIGSNVLKREAEAMSKSKKDMENKTKENVVISENQSSDDWITPKGIKLMKMQSVSENAKNMFSVLLDISTDEEKVEEAVDSGDKKEQHQCSASQETLTKKRNGKRRKKRAERKRAAANVEQDLNVVKHKMKEVKQQSKPNGTRMSNNTERCSKQQPELPQFTDGEVKKLVSTRNVESRGDLQKMTKLYKKIEKKANKFNKKLFKRLKARSYITILLYETPKKTTMKDLVTDGLFDFRCLRRENIYNPYYFDTKFTVCDVNHHF</sequence>
<feature type="region of interest" description="Disordered" evidence="1">
    <location>
        <begin position="97"/>
        <end position="118"/>
    </location>
</feature>
<reference evidence="3" key="1">
    <citation type="submission" date="2025-08" db="UniProtKB">
        <authorList>
            <consortium name="RefSeq"/>
        </authorList>
    </citation>
    <scope>IDENTIFICATION</scope>
    <source>
        <tissue evidence="3">Whole Larva</tissue>
    </source>
</reference>
<feature type="region of interest" description="Disordered" evidence="1">
    <location>
        <begin position="207"/>
        <end position="248"/>
    </location>
</feature>
<organism evidence="2 3">
    <name type="scientific">Nicrophorus vespilloides</name>
    <name type="common">Boreal carrion beetle</name>
    <dbReference type="NCBI Taxonomy" id="110193"/>
    <lineage>
        <taxon>Eukaryota</taxon>
        <taxon>Metazoa</taxon>
        <taxon>Ecdysozoa</taxon>
        <taxon>Arthropoda</taxon>
        <taxon>Hexapoda</taxon>
        <taxon>Insecta</taxon>
        <taxon>Pterygota</taxon>
        <taxon>Neoptera</taxon>
        <taxon>Endopterygota</taxon>
        <taxon>Coleoptera</taxon>
        <taxon>Polyphaga</taxon>
        <taxon>Staphyliniformia</taxon>
        <taxon>Silphidae</taxon>
        <taxon>Nicrophorinae</taxon>
        <taxon>Nicrophorus</taxon>
    </lineage>
</organism>
<feature type="compositionally biased region" description="Basic residues" evidence="1">
    <location>
        <begin position="230"/>
        <end position="243"/>
    </location>
</feature>
<proteinExistence type="predicted"/>
<evidence type="ECO:0000256" key="1">
    <source>
        <dbReference type="SAM" id="MobiDB-lite"/>
    </source>
</evidence>
<dbReference type="RefSeq" id="XP_017786531.1">
    <property type="nucleotide sequence ID" value="XM_017931042.1"/>
</dbReference>
<gene>
    <name evidence="3" type="primary">LOC108569476</name>
</gene>